<dbReference type="OMA" id="KANGHEQ"/>
<dbReference type="InterPro" id="IPR013763">
    <property type="entry name" value="Cyclin-like_dom"/>
</dbReference>
<dbReference type="InterPro" id="IPR004367">
    <property type="entry name" value="Cyclin_C-dom"/>
</dbReference>
<dbReference type="AlphaFoldDB" id="B4NIU2"/>
<dbReference type="KEGG" id="dwi:6651666"/>
<dbReference type="GO" id="GO:0000278">
    <property type="term" value="P:mitotic cell cycle"/>
    <property type="evidence" value="ECO:0007669"/>
    <property type="project" value="UniProtKB-ARBA"/>
</dbReference>
<dbReference type="SMART" id="SM01332">
    <property type="entry name" value="Cyclin_C"/>
    <property type="match status" value="1"/>
</dbReference>
<keyword evidence="2 4" id="KW-0195">Cyclin</keyword>
<evidence type="ECO:0000313" key="8">
    <source>
        <dbReference type="Proteomes" id="UP000007798"/>
    </source>
</evidence>
<feature type="domain" description="Cyclin-like" evidence="5">
    <location>
        <begin position="177"/>
        <end position="261"/>
    </location>
</feature>
<dbReference type="Proteomes" id="UP000007798">
    <property type="component" value="Unassembled WGS sequence"/>
</dbReference>
<dbReference type="InParanoid" id="B4NIU2"/>
<protein>
    <submittedName>
        <fullName evidence="7">Uncharacterized protein</fullName>
    </submittedName>
</protein>
<dbReference type="FunFam" id="1.10.472.10:FF:000001">
    <property type="entry name" value="G2/mitotic-specific cyclin"/>
    <property type="match status" value="1"/>
</dbReference>
<dbReference type="Pfam" id="PF02984">
    <property type="entry name" value="Cyclin_C"/>
    <property type="match status" value="1"/>
</dbReference>
<dbReference type="InterPro" id="IPR036915">
    <property type="entry name" value="Cyclin-like_sf"/>
</dbReference>
<dbReference type="PhylomeDB" id="B4NIU2"/>
<sequence>MQNLKEQRKIKEEEKENVFPVGPMEAYIQPKSMLLSVKGNPIGGPRQQLRVLNPITNQLRDVPRPLAGNIIKPVICNEMTKPEIKGAVTLMDTDEDADVATSLSDALSPMSIDTPQLTDDIASPPKANGHEQFFEVVEYQKDILKSLQNSETKHIINPLYMGRQKDITHKMRSLLIDWLVDVNEQYEMNTETLYLTVSYIDRFLSLAAVGISNLQLVGIAAMSIASKLEEIYAPDVASFVAITDNTYTKRQMIQMEKIMLNVLNFDLCTSTACAFVNTYSVMSQSSERLTYLTLFLCELTLIDGKTYLHFLPSLISAAALALARHILGMEIWTSQLKEITSYCLDDLRTLILHLCETHKLAKQTSKLSAIKEKYYTSKYQKVASIEAIELTQKELDQLSLASLCIILTPLKESTLKKF</sequence>
<dbReference type="PROSITE" id="PS00292">
    <property type="entry name" value="CYCLINS"/>
    <property type="match status" value="1"/>
</dbReference>
<evidence type="ECO:0000256" key="3">
    <source>
        <dbReference type="ARBA" id="ARBA00023306"/>
    </source>
</evidence>
<dbReference type="SUPFAM" id="SSF47954">
    <property type="entry name" value="Cyclin-like"/>
    <property type="match status" value="2"/>
</dbReference>
<dbReference type="eggNOG" id="KOG0654">
    <property type="taxonomic scope" value="Eukaryota"/>
</dbReference>
<evidence type="ECO:0000313" key="7">
    <source>
        <dbReference type="EMBL" id="EDW83806.1"/>
    </source>
</evidence>
<name>B4NIU2_DROWI</name>
<reference evidence="7 8" key="1">
    <citation type="journal article" date="2007" name="Nature">
        <title>Evolution of genes and genomes on the Drosophila phylogeny.</title>
        <authorList>
            <consortium name="Drosophila 12 Genomes Consortium"/>
            <person name="Clark A.G."/>
            <person name="Eisen M.B."/>
            <person name="Smith D.R."/>
            <person name="Bergman C.M."/>
            <person name="Oliver B."/>
            <person name="Markow T.A."/>
            <person name="Kaufman T.C."/>
            <person name="Kellis M."/>
            <person name="Gelbart W."/>
            <person name="Iyer V.N."/>
            <person name="Pollard D.A."/>
            <person name="Sackton T.B."/>
            <person name="Larracuente A.M."/>
            <person name="Singh N.D."/>
            <person name="Abad J.P."/>
            <person name="Abt D.N."/>
            <person name="Adryan B."/>
            <person name="Aguade M."/>
            <person name="Akashi H."/>
            <person name="Anderson W.W."/>
            <person name="Aquadro C.F."/>
            <person name="Ardell D.H."/>
            <person name="Arguello R."/>
            <person name="Artieri C.G."/>
            <person name="Barbash D.A."/>
            <person name="Barker D."/>
            <person name="Barsanti P."/>
            <person name="Batterham P."/>
            <person name="Batzoglou S."/>
            <person name="Begun D."/>
            <person name="Bhutkar A."/>
            <person name="Blanco E."/>
            <person name="Bosak S.A."/>
            <person name="Bradley R.K."/>
            <person name="Brand A.D."/>
            <person name="Brent M.R."/>
            <person name="Brooks A.N."/>
            <person name="Brown R.H."/>
            <person name="Butlin R.K."/>
            <person name="Caggese C."/>
            <person name="Calvi B.R."/>
            <person name="Bernardo de Carvalho A."/>
            <person name="Caspi A."/>
            <person name="Castrezana S."/>
            <person name="Celniker S.E."/>
            <person name="Chang J.L."/>
            <person name="Chapple C."/>
            <person name="Chatterji S."/>
            <person name="Chinwalla A."/>
            <person name="Civetta A."/>
            <person name="Clifton S.W."/>
            <person name="Comeron J.M."/>
            <person name="Costello J.C."/>
            <person name="Coyne J.A."/>
            <person name="Daub J."/>
            <person name="David R.G."/>
            <person name="Delcher A.L."/>
            <person name="Delehaunty K."/>
            <person name="Do C.B."/>
            <person name="Ebling H."/>
            <person name="Edwards K."/>
            <person name="Eickbush T."/>
            <person name="Evans J.D."/>
            <person name="Filipski A."/>
            <person name="Findeiss S."/>
            <person name="Freyhult E."/>
            <person name="Fulton L."/>
            <person name="Fulton R."/>
            <person name="Garcia A.C."/>
            <person name="Gardiner A."/>
            <person name="Garfield D.A."/>
            <person name="Garvin B.E."/>
            <person name="Gibson G."/>
            <person name="Gilbert D."/>
            <person name="Gnerre S."/>
            <person name="Godfrey J."/>
            <person name="Good R."/>
            <person name="Gotea V."/>
            <person name="Gravely B."/>
            <person name="Greenberg A.J."/>
            <person name="Griffiths-Jones S."/>
            <person name="Gross S."/>
            <person name="Guigo R."/>
            <person name="Gustafson E.A."/>
            <person name="Haerty W."/>
            <person name="Hahn M.W."/>
            <person name="Halligan D.L."/>
            <person name="Halpern A.L."/>
            <person name="Halter G.M."/>
            <person name="Han M.V."/>
            <person name="Heger A."/>
            <person name="Hillier L."/>
            <person name="Hinrichs A.S."/>
            <person name="Holmes I."/>
            <person name="Hoskins R.A."/>
            <person name="Hubisz M.J."/>
            <person name="Hultmark D."/>
            <person name="Huntley M.A."/>
            <person name="Jaffe D.B."/>
            <person name="Jagadeeshan S."/>
            <person name="Jeck W.R."/>
            <person name="Johnson J."/>
            <person name="Jones C.D."/>
            <person name="Jordan W.C."/>
            <person name="Karpen G.H."/>
            <person name="Kataoka E."/>
            <person name="Keightley P.D."/>
            <person name="Kheradpour P."/>
            <person name="Kirkness E.F."/>
            <person name="Koerich L.B."/>
            <person name="Kristiansen K."/>
            <person name="Kudrna D."/>
            <person name="Kulathinal R.J."/>
            <person name="Kumar S."/>
            <person name="Kwok R."/>
            <person name="Lander E."/>
            <person name="Langley C.H."/>
            <person name="Lapoint R."/>
            <person name="Lazzaro B.P."/>
            <person name="Lee S.J."/>
            <person name="Levesque L."/>
            <person name="Li R."/>
            <person name="Lin C.F."/>
            <person name="Lin M.F."/>
            <person name="Lindblad-Toh K."/>
            <person name="Llopart A."/>
            <person name="Long M."/>
            <person name="Low L."/>
            <person name="Lozovsky E."/>
            <person name="Lu J."/>
            <person name="Luo M."/>
            <person name="Machado C.A."/>
            <person name="Makalowski W."/>
            <person name="Marzo M."/>
            <person name="Matsuda M."/>
            <person name="Matzkin L."/>
            <person name="McAllister B."/>
            <person name="McBride C.S."/>
            <person name="McKernan B."/>
            <person name="McKernan K."/>
            <person name="Mendez-Lago M."/>
            <person name="Minx P."/>
            <person name="Mollenhauer M.U."/>
            <person name="Montooth K."/>
            <person name="Mount S.M."/>
            <person name="Mu X."/>
            <person name="Myers E."/>
            <person name="Negre B."/>
            <person name="Newfeld S."/>
            <person name="Nielsen R."/>
            <person name="Noor M.A."/>
            <person name="O'Grady P."/>
            <person name="Pachter L."/>
            <person name="Papaceit M."/>
            <person name="Parisi M.J."/>
            <person name="Parisi M."/>
            <person name="Parts L."/>
            <person name="Pedersen J.S."/>
            <person name="Pesole G."/>
            <person name="Phillippy A.M."/>
            <person name="Ponting C.P."/>
            <person name="Pop M."/>
            <person name="Porcelli D."/>
            <person name="Powell J.R."/>
            <person name="Prohaska S."/>
            <person name="Pruitt K."/>
            <person name="Puig M."/>
            <person name="Quesneville H."/>
            <person name="Ram K.R."/>
            <person name="Rand D."/>
            <person name="Rasmussen M.D."/>
            <person name="Reed L.K."/>
            <person name="Reenan R."/>
            <person name="Reily A."/>
            <person name="Remington K.A."/>
            <person name="Rieger T.T."/>
            <person name="Ritchie M.G."/>
            <person name="Robin C."/>
            <person name="Rogers Y.H."/>
            <person name="Rohde C."/>
            <person name="Rozas J."/>
            <person name="Rubenfield M.J."/>
            <person name="Ruiz A."/>
            <person name="Russo S."/>
            <person name="Salzberg S.L."/>
            <person name="Sanchez-Gracia A."/>
            <person name="Saranga D.J."/>
            <person name="Sato H."/>
            <person name="Schaeffer S.W."/>
            <person name="Schatz M.C."/>
            <person name="Schlenke T."/>
            <person name="Schwartz R."/>
            <person name="Segarra C."/>
            <person name="Singh R.S."/>
            <person name="Sirot L."/>
            <person name="Sirota M."/>
            <person name="Sisneros N.B."/>
            <person name="Smith C.D."/>
            <person name="Smith T.F."/>
            <person name="Spieth J."/>
            <person name="Stage D.E."/>
            <person name="Stark A."/>
            <person name="Stephan W."/>
            <person name="Strausberg R.L."/>
            <person name="Strempel S."/>
            <person name="Sturgill D."/>
            <person name="Sutton G."/>
            <person name="Sutton G.G."/>
            <person name="Tao W."/>
            <person name="Teichmann S."/>
            <person name="Tobari Y.N."/>
            <person name="Tomimura Y."/>
            <person name="Tsolas J.M."/>
            <person name="Valente V.L."/>
            <person name="Venter E."/>
            <person name="Venter J.C."/>
            <person name="Vicario S."/>
            <person name="Vieira F.G."/>
            <person name="Vilella A.J."/>
            <person name="Villasante A."/>
            <person name="Walenz B."/>
            <person name="Wang J."/>
            <person name="Wasserman M."/>
            <person name="Watts T."/>
            <person name="Wilson D."/>
            <person name="Wilson R.K."/>
            <person name="Wing R.A."/>
            <person name="Wolfner M.F."/>
            <person name="Wong A."/>
            <person name="Wong G.K."/>
            <person name="Wu C.I."/>
            <person name="Wu G."/>
            <person name="Yamamoto D."/>
            <person name="Yang H.P."/>
            <person name="Yang S.P."/>
            <person name="Yorke J.A."/>
            <person name="Yoshida K."/>
            <person name="Zdobnov E."/>
            <person name="Zhang P."/>
            <person name="Zhang Y."/>
            <person name="Zimin A.V."/>
            <person name="Baldwin J."/>
            <person name="Abdouelleil A."/>
            <person name="Abdulkadir J."/>
            <person name="Abebe A."/>
            <person name="Abera B."/>
            <person name="Abreu J."/>
            <person name="Acer S.C."/>
            <person name="Aftuck L."/>
            <person name="Alexander A."/>
            <person name="An P."/>
            <person name="Anderson E."/>
            <person name="Anderson S."/>
            <person name="Arachi H."/>
            <person name="Azer M."/>
            <person name="Bachantsang P."/>
            <person name="Barry A."/>
            <person name="Bayul T."/>
            <person name="Berlin A."/>
            <person name="Bessette D."/>
            <person name="Bloom T."/>
            <person name="Blye J."/>
            <person name="Boguslavskiy L."/>
            <person name="Bonnet C."/>
            <person name="Boukhgalter B."/>
            <person name="Bourzgui I."/>
            <person name="Brown A."/>
            <person name="Cahill P."/>
            <person name="Channer S."/>
            <person name="Cheshatsang Y."/>
            <person name="Chuda L."/>
            <person name="Citroen M."/>
            <person name="Collymore A."/>
            <person name="Cooke P."/>
            <person name="Costello M."/>
            <person name="D'Aco K."/>
            <person name="Daza R."/>
            <person name="De Haan G."/>
            <person name="DeGray S."/>
            <person name="DeMaso C."/>
            <person name="Dhargay N."/>
            <person name="Dooley K."/>
            <person name="Dooley E."/>
            <person name="Doricent M."/>
            <person name="Dorje P."/>
            <person name="Dorjee K."/>
            <person name="Dupes A."/>
            <person name="Elong R."/>
            <person name="Falk J."/>
            <person name="Farina A."/>
            <person name="Faro S."/>
            <person name="Ferguson D."/>
            <person name="Fisher S."/>
            <person name="Foley C.D."/>
            <person name="Franke A."/>
            <person name="Friedrich D."/>
            <person name="Gadbois L."/>
            <person name="Gearin G."/>
            <person name="Gearin C.R."/>
            <person name="Giannoukos G."/>
            <person name="Goode T."/>
            <person name="Graham J."/>
            <person name="Grandbois E."/>
            <person name="Grewal S."/>
            <person name="Gyaltsen K."/>
            <person name="Hafez N."/>
            <person name="Hagos B."/>
            <person name="Hall J."/>
            <person name="Henson C."/>
            <person name="Hollinger A."/>
            <person name="Honan T."/>
            <person name="Huard M.D."/>
            <person name="Hughes L."/>
            <person name="Hurhula B."/>
            <person name="Husby M.E."/>
            <person name="Kamat A."/>
            <person name="Kanga B."/>
            <person name="Kashin S."/>
            <person name="Khazanovich D."/>
            <person name="Kisner P."/>
            <person name="Lance K."/>
            <person name="Lara M."/>
            <person name="Lee W."/>
            <person name="Lennon N."/>
            <person name="Letendre F."/>
            <person name="LeVine R."/>
            <person name="Lipovsky A."/>
            <person name="Liu X."/>
            <person name="Liu J."/>
            <person name="Liu S."/>
            <person name="Lokyitsang T."/>
            <person name="Lokyitsang Y."/>
            <person name="Lubonja R."/>
            <person name="Lui A."/>
            <person name="MacDonald P."/>
            <person name="Magnisalis V."/>
            <person name="Maru K."/>
            <person name="Matthews C."/>
            <person name="McCusker W."/>
            <person name="McDonough S."/>
            <person name="Mehta T."/>
            <person name="Meldrim J."/>
            <person name="Meneus L."/>
            <person name="Mihai O."/>
            <person name="Mihalev A."/>
            <person name="Mihova T."/>
            <person name="Mittelman R."/>
            <person name="Mlenga V."/>
            <person name="Montmayeur A."/>
            <person name="Mulrain L."/>
            <person name="Navidi A."/>
            <person name="Naylor J."/>
            <person name="Negash T."/>
            <person name="Nguyen T."/>
            <person name="Nguyen N."/>
            <person name="Nicol R."/>
            <person name="Norbu C."/>
            <person name="Norbu N."/>
            <person name="Novod N."/>
            <person name="O'Neill B."/>
            <person name="Osman S."/>
            <person name="Markiewicz E."/>
            <person name="Oyono O.L."/>
            <person name="Patti C."/>
            <person name="Phunkhang P."/>
            <person name="Pierre F."/>
            <person name="Priest M."/>
            <person name="Raghuraman S."/>
            <person name="Rege F."/>
            <person name="Reyes R."/>
            <person name="Rise C."/>
            <person name="Rogov P."/>
            <person name="Ross K."/>
            <person name="Ryan E."/>
            <person name="Settipalli S."/>
            <person name="Shea T."/>
            <person name="Sherpa N."/>
            <person name="Shi L."/>
            <person name="Shih D."/>
            <person name="Sparrow T."/>
            <person name="Spaulding J."/>
            <person name="Stalker J."/>
            <person name="Stange-Thomann N."/>
            <person name="Stavropoulos S."/>
            <person name="Stone C."/>
            <person name="Strader C."/>
            <person name="Tesfaye S."/>
            <person name="Thomson T."/>
            <person name="Thoulutsang Y."/>
            <person name="Thoulutsang D."/>
            <person name="Topham K."/>
            <person name="Topping I."/>
            <person name="Tsamla T."/>
            <person name="Vassiliev H."/>
            <person name="Vo A."/>
            <person name="Wangchuk T."/>
            <person name="Wangdi T."/>
            <person name="Weiand M."/>
            <person name="Wilkinson J."/>
            <person name="Wilson A."/>
            <person name="Yadav S."/>
            <person name="Young G."/>
            <person name="Yu Q."/>
            <person name="Zembek L."/>
            <person name="Zhong D."/>
            <person name="Zimmer A."/>
            <person name="Zwirko Z."/>
            <person name="Jaffe D.B."/>
            <person name="Alvarez P."/>
            <person name="Brockman W."/>
            <person name="Butler J."/>
            <person name="Chin C."/>
            <person name="Gnerre S."/>
            <person name="Grabherr M."/>
            <person name="Kleber M."/>
            <person name="Mauceli E."/>
            <person name="MacCallum I."/>
        </authorList>
    </citation>
    <scope>NUCLEOTIDE SEQUENCE [LARGE SCALE GENOMIC DNA]</scope>
    <source>
        <strain evidence="8">Tucson 14030-0811.24</strain>
    </source>
</reference>
<dbReference type="Pfam" id="PF00134">
    <property type="entry name" value="Cyclin_N"/>
    <property type="match status" value="1"/>
</dbReference>
<dbReference type="Gene3D" id="1.10.472.10">
    <property type="entry name" value="Cyclin-like"/>
    <property type="match status" value="2"/>
</dbReference>
<accession>B4NIU2</accession>
<feature type="domain" description="Cyclin C-terminal" evidence="6">
    <location>
        <begin position="270"/>
        <end position="388"/>
    </location>
</feature>
<dbReference type="InterPro" id="IPR006671">
    <property type="entry name" value="Cyclin_N"/>
</dbReference>
<evidence type="ECO:0000256" key="1">
    <source>
        <dbReference type="ARBA" id="ARBA00022618"/>
    </source>
</evidence>
<dbReference type="PANTHER" id="PTHR10177">
    <property type="entry name" value="CYCLINS"/>
    <property type="match status" value="1"/>
</dbReference>
<dbReference type="STRING" id="7260.B4NIU2"/>
<feature type="domain" description="Cyclin-like" evidence="5">
    <location>
        <begin position="274"/>
        <end position="356"/>
    </location>
</feature>
<organism evidence="7 8">
    <name type="scientific">Drosophila willistoni</name>
    <name type="common">Fruit fly</name>
    <dbReference type="NCBI Taxonomy" id="7260"/>
    <lineage>
        <taxon>Eukaryota</taxon>
        <taxon>Metazoa</taxon>
        <taxon>Ecdysozoa</taxon>
        <taxon>Arthropoda</taxon>
        <taxon>Hexapoda</taxon>
        <taxon>Insecta</taxon>
        <taxon>Pterygota</taxon>
        <taxon>Neoptera</taxon>
        <taxon>Endopterygota</taxon>
        <taxon>Diptera</taxon>
        <taxon>Brachycera</taxon>
        <taxon>Muscomorpha</taxon>
        <taxon>Ephydroidea</taxon>
        <taxon>Drosophilidae</taxon>
        <taxon>Drosophila</taxon>
        <taxon>Sophophora</taxon>
    </lineage>
</organism>
<evidence type="ECO:0000259" key="6">
    <source>
        <dbReference type="SMART" id="SM01332"/>
    </source>
</evidence>
<keyword evidence="1" id="KW-0132">Cell division</keyword>
<keyword evidence="8" id="KW-1185">Reference proteome</keyword>
<dbReference type="GO" id="GO:0005634">
    <property type="term" value="C:nucleus"/>
    <property type="evidence" value="ECO:0007669"/>
    <property type="project" value="UniProtKB-ARBA"/>
</dbReference>
<dbReference type="InterPro" id="IPR048258">
    <property type="entry name" value="Cyclins_cyclin-box"/>
</dbReference>
<comment type="similarity">
    <text evidence="4">Belongs to the cyclin family.</text>
</comment>
<dbReference type="HOGENOM" id="CLU_657694_0_0_1"/>
<keyword evidence="3" id="KW-0131">Cell cycle</keyword>
<proteinExistence type="inferred from homology"/>
<dbReference type="EMBL" id="CH964272">
    <property type="protein sequence ID" value="EDW83806.1"/>
    <property type="molecule type" value="Genomic_DNA"/>
</dbReference>
<evidence type="ECO:0000256" key="4">
    <source>
        <dbReference type="RuleBase" id="RU000383"/>
    </source>
</evidence>
<dbReference type="InterPro" id="IPR039361">
    <property type="entry name" value="Cyclin"/>
</dbReference>
<dbReference type="SMR" id="B4NIU2"/>
<dbReference type="SMART" id="SM00385">
    <property type="entry name" value="CYCLIN"/>
    <property type="match status" value="2"/>
</dbReference>
<evidence type="ECO:0000256" key="2">
    <source>
        <dbReference type="ARBA" id="ARBA00023127"/>
    </source>
</evidence>
<gene>
    <name evidence="7" type="primary">Dwil\GK13804</name>
    <name evidence="7" type="ORF">Dwil_GK13804</name>
</gene>
<dbReference type="GO" id="GO:0051301">
    <property type="term" value="P:cell division"/>
    <property type="evidence" value="ECO:0007669"/>
    <property type="project" value="UniProtKB-KW"/>
</dbReference>
<evidence type="ECO:0000259" key="5">
    <source>
        <dbReference type="SMART" id="SM00385"/>
    </source>
</evidence>
<dbReference type="OrthoDB" id="5590282at2759"/>